<evidence type="ECO:0000256" key="1">
    <source>
        <dbReference type="SAM" id="MobiDB-lite"/>
    </source>
</evidence>
<evidence type="ECO:0008006" key="4">
    <source>
        <dbReference type="Google" id="ProtNLM"/>
    </source>
</evidence>
<name>L9ZI63_9EURY</name>
<feature type="compositionally biased region" description="Acidic residues" evidence="1">
    <location>
        <begin position="97"/>
        <end position="139"/>
    </location>
</feature>
<feature type="region of interest" description="Disordered" evidence="1">
    <location>
        <begin position="1"/>
        <end position="32"/>
    </location>
</feature>
<gene>
    <name evidence="2" type="ORF">C484_20642</name>
</gene>
<sequence>MTADADSDTESDAEPDTEPDTEVPADWMDPADEPILELLSQDEFFMPDQIESEKICRSPHAAYRCRELTKRDLLTKHAPGMYDITELGEQVLAGEVDPTEISEPEEGESETGDDGTDEGENDETNDTDDTDDTDETTAK</sequence>
<dbReference type="PATRIC" id="fig|1230458.4.peg.4156"/>
<dbReference type="Gene3D" id="1.10.10.10">
    <property type="entry name" value="Winged helix-like DNA-binding domain superfamily/Winged helix DNA-binding domain"/>
    <property type="match status" value="1"/>
</dbReference>
<dbReference type="Proteomes" id="UP000011648">
    <property type="component" value="Unassembled WGS sequence"/>
</dbReference>
<reference evidence="2 3" key="1">
    <citation type="journal article" date="2014" name="PLoS Genet.">
        <title>Phylogenetically driven sequencing of extremely halophilic archaea reveals strategies for static and dynamic osmo-response.</title>
        <authorList>
            <person name="Becker E.A."/>
            <person name="Seitzer P.M."/>
            <person name="Tritt A."/>
            <person name="Larsen D."/>
            <person name="Krusor M."/>
            <person name="Yao A.I."/>
            <person name="Wu D."/>
            <person name="Madern D."/>
            <person name="Eisen J.A."/>
            <person name="Darling A.E."/>
            <person name="Facciotti M.T."/>
        </authorList>
    </citation>
    <scope>NUCLEOTIDE SEQUENCE [LARGE SCALE GENOMIC DNA]</scope>
    <source>
        <strain evidence="2 3">DSM 12281</strain>
    </source>
</reference>
<dbReference type="EMBL" id="AOIL01000068">
    <property type="protein sequence ID" value="ELY85287.1"/>
    <property type="molecule type" value="Genomic_DNA"/>
</dbReference>
<dbReference type="OrthoDB" id="285635at2157"/>
<dbReference type="AlphaFoldDB" id="L9ZI63"/>
<evidence type="ECO:0000313" key="3">
    <source>
        <dbReference type="Proteomes" id="UP000011648"/>
    </source>
</evidence>
<evidence type="ECO:0000313" key="2">
    <source>
        <dbReference type="EMBL" id="ELY85287.1"/>
    </source>
</evidence>
<dbReference type="RefSeq" id="WP_006827701.1">
    <property type="nucleotide sequence ID" value="NZ_AOIL01000068.1"/>
</dbReference>
<accession>L9ZI63</accession>
<dbReference type="InterPro" id="IPR036388">
    <property type="entry name" value="WH-like_DNA-bd_sf"/>
</dbReference>
<protein>
    <recommendedName>
        <fullName evidence="4">Phage PhiH1 repressor protein</fullName>
    </recommendedName>
</protein>
<proteinExistence type="predicted"/>
<keyword evidence="3" id="KW-1185">Reference proteome</keyword>
<comment type="caution">
    <text evidence="2">The sequence shown here is derived from an EMBL/GenBank/DDBJ whole genome shotgun (WGS) entry which is preliminary data.</text>
</comment>
<organism evidence="2 3">
    <name type="scientific">Natrialba taiwanensis DSM 12281</name>
    <dbReference type="NCBI Taxonomy" id="1230458"/>
    <lineage>
        <taxon>Archaea</taxon>
        <taxon>Methanobacteriati</taxon>
        <taxon>Methanobacteriota</taxon>
        <taxon>Stenosarchaea group</taxon>
        <taxon>Halobacteria</taxon>
        <taxon>Halobacteriales</taxon>
        <taxon>Natrialbaceae</taxon>
        <taxon>Natrialba</taxon>
    </lineage>
</organism>
<feature type="region of interest" description="Disordered" evidence="1">
    <location>
        <begin position="88"/>
        <end position="139"/>
    </location>
</feature>